<gene>
    <name evidence="3" type="ORF">EKE94_10800</name>
</gene>
<feature type="region of interest" description="Disordered" evidence="1">
    <location>
        <begin position="428"/>
        <end position="505"/>
    </location>
</feature>
<feature type="domain" description="Flagellar hook-length control protein-like C-terminal" evidence="2">
    <location>
        <begin position="679"/>
        <end position="747"/>
    </location>
</feature>
<feature type="region of interest" description="Disordered" evidence="1">
    <location>
        <begin position="634"/>
        <end position="653"/>
    </location>
</feature>
<protein>
    <submittedName>
        <fullName evidence="3">Flagellar hook-length control protein FliK</fullName>
    </submittedName>
</protein>
<keyword evidence="3" id="KW-0282">Flagellum</keyword>
<name>A0A438AGV7_9RHOB</name>
<dbReference type="InterPro" id="IPR021136">
    <property type="entry name" value="Flagellar_hook_control-like_C"/>
</dbReference>
<dbReference type="EMBL" id="RQXX01000003">
    <property type="protein sequence ID" value="RVV97950.1"/>
    <property type="molecule type" value="Genomic_DNA"/>
</dbReference>
<feature type="region of interest" description="Disordered" evidence="1">
    <location>
        <begin position="737"/>
        <end position="784"/>
    </location>
</feature>
<accession>A0A438AGV7</accession>
<keyword evidence="3" id="KW-0969">Cilium</keyword>
<dbReference type="Proteomes" id="UP000285908">
    <property type="component" value="Unassembled WGS sequence"/>
</dbReference>
<keyword evidence="3" id="KW-0966">Cell projection</keyword>
<evidence type="ECO:0000313" key="4">
    <source>
        <dbReference type="Proteomes" id="UP000285908"/>
    </source>
</evidence>
<dbReference type="AlphaFoldDB" id="A0A438AGV7"/>
<reference evidence="3 4" key="1">
    <citation type="submission" date="2018-11" db="EMBL/GenBank/DDBJ databases">
        <title>Mesobaculum littorinae gen. nov., sp. nov., isolated from Littorina scabra that represents a novel genus of the order Rhodobacteraceae.</title>
        <authorList>
            <person name="Li F."/>
        </authorList>
    </citation>
    <scope>NUCLEOTIDE SEQUENCE [LARGE SCALE GENOMIC DNA]</scope>
    <source>
        <strain evidence="3 4">M0103</strain>
    </source>
</reference>
<sequence length="784" mass="77694">MSAPNFLSTGPVDRGSALHARPGTAAGMPMGGAMRSSDTGSGRDFAALMDDGATEGGDTPAPAAPQDLGTDAQTPDEATVVGPEPDVIGDEGTGAVEGDEQDTRFVMDGDGPEVGDAAGDTPEDGHAAGRDADHPRLAADAGAPVTSAPASRDGEGAAKDQAPGKKRSGTAPGVGMVPLSLSFGARNAALATSEALGARPEGPTGPASVPPVPKRAASEAGIARDVLAGLPPTDAQKVAGSQAGARVDRTLERVVMAGEGAGPRGPAIPAPSQGDAAENVLAVRGTPEAAARPDMTTRGVDGAIIATTPDRAGQAGTAGETLQSSEQAPTRPADLAVRSGAILEAGQRVSTTDRPEPPAAPSIARANPTGPSAEAASPLLSSERAAGPTQAIAQAETEALPAKARSAPTPDEAIRIVTMAPQGAAATLRGSAVAGTAEPDGQTGAQPQPNDDQVELGGNTATRPVRPEGASGVVEMRQSGATVGAPSPNHPAGIVPASEADSRSDQQVIRSIARNTPSGPDVDARMVIASAGAAPRADAVTDGPGARRATATARARDEGPLRADVDAMVAGRTSGATATAPHDPLGPASTPASALTAFAMPDATAPVIGMTDADALPAMGERAVGASAPEALVQASGGPQAPTPADAARPVQAPTAPPLPQAVSRQILDAAQGMGAGPVEIEVMLEDMGRLRIVMTAAETGLSVDIRADQDASLSLARRHAEALALDLQGNGFADVDISFGRGDDPDARPGADTARDGETQDTPTTPAMRRADTLGSSGLDLRL</sequence>
<feature type="region of interest" description="Disordered" evidence="1">
    <location>
        <begin position="287"/>
        <end position="414"/>
    </location>
</feature>
<dbReference type="Gene3D" id="3.30.750.140">
    <property type="match status" value="1"/>
</dbReference>
<evidence type="ECO:0000313" key="3">
    <source>
        <dbReference type="EMBL" id="RVV97950.1"/>
    </source>
</evidence>
<evidence type="ECO:0000256" key="1">
    <source>
        <dbReference type="SAM" id="MobiDB-lite"/>
    </source>
</evidence>
<comment type="caution">
    <text evidence="3">The sequence shown here is derived from an EMBL/GenBank/DDBJ whole genome shotgun (WGS) entry which is preliminary data.</text>
</comment>
<feature type="compositionally biased region" description="Low complexity" evidence="1">
    <location>
        <begin position="20"/>
        <end position="35"/>
    </location>
</feature>
<organism evidence="3 4">
    <name type="scientific">Mesobaculum littorinae</name>
    <dbReference type="NCBI Taxonomy" id="2486419"/>
    <lineage>
        <taxon>Bacteria</taxon>
        <taxon>Pseudomonadati</taxon>
        <taxon>Pseudomonadota</taxon>
        <taxon>Alphaproteobacteria</taxon>
        <taxon>Rhodobacterales</taxon>
        <taxon>Roseobacteraceae</taxon>
        <taxon>Mesobaculum</taxon>
    </lineage>
</organism>
<dbReference type="Pfam" id="PF02120">
    <property type="entry name" value="Flg_hook"/>
    <property type="match status" value="1"/>
</dbReference>
<feature type="compositionally biased region" description="Basic and acidic residues" evidence="1">
    <location>
        <begin position="123"/>
        <end position="137"/>
    </location>
</feature>
<feature type="region of interest" description="Disordered" evidence="1">
    <location>
        <begin position="195"/>
        <end position="218"/>
    </location>
</feature>
<feature type="region of interest" description="Disordered" evidence="1">
    <location>
        <begin position="1"/>
        <end position="174"/>
    </location>
</feature>
<feature type="compositionally biased region" description="Low complexity" evidence="1">
    <location>
        <begin position="371"/>
        <end position="386"/>
    </location>
</feature>
<evidence type="ECO:0000259" key="2">
    <source>
        <dbReference type="Pfam" id="PF02120"/>
    </source>
</evidence>
<proteinExistence type="predicted"/>
<keyword evidence="4" id="KW-1185">Reference proteome</keyword>
<feature type="compositionally biased region" description="Basic and acidic residues" evidence="1">
    <location>
        <begin position="742"/>
        <end position="759"/>
    </location>
</feature>
<dbReference type="InterPro" id="IPR038610">
    <property type="entry name" value="FliK-like_C_sf"/>
</dbReference>